<proteinExistence type="predicted"/>
<keyword evidence="2" id="KW-0489">Methyltransferase</keyword>
<feature type="domain" description="Methyltransferase type 11" evidence="1">
    <location>
        <begin position="54"/>
        <end position="143"/>
    </location>
</feature>
<dbReference type="PANTHER" id="PTHR42912">
    <property type="entry name" value="METHYLTRANSFERASE"/>
    <property type="match status" value="1"/>
</dbReference>
<comment type="caution">
    <text evidence="2">The sequence shown here is derived from an EMBL/GenBank/DDBJ whole genome shotgun (WGS) entry which is preliminary data.</text>
</comment>
<evidence type="ECO:0000313" key="3">
    <source>
        <dbReference type="Proteomes" id="UP001230317"/>
    </source>
</evidence>
<dbReference type="RefSeq" id="WP_284609207.1">
    <property type="nucleotide sequence ID" value="NZ_JASNTZ010000003.1"/>
</dbReference>
<dbReference type="EC" id="2.1.1.-" evidence="2"/>
<reference evidence="2" key="1">
    <citation type="submission" date="2023-05" db="EMBL/GenBank/DDBJ databases">
        <title>Metabolic capabilities are highly conserved among human nasal-associated Corynebacterium species in pangenomic analyses.</title>
        <authorList>
            <person name="Tran T.H."/>
            <person name="Roberts A.Q."/>
            <person name="Escapa I.F."/>
            <person name="Gao W."/>
            <person name="Conlan S."/>
            <person name="Kong H."/>
            <person name="Segre J.A."/>
            <person name="Kelly M.S."/>
            <person name="Lemon K.P."/>
        </authorList>
    </citation>
    <scope>NUCLEOTIDE SEQUENCE</scope>
    <source>
        <strain evidence="2">KPL2618</strain>
    </source>
</reference>
<dbReference type="InterPro" id="IPR013216">
    <property type="entry name" value="Methyltransf_11"/>
</dbReference>
<dbReference type="Pfam" id="PF08241">
    <property type="entry name" value="Methyltransf_11"/>
    <property type="match status" value="1"/>
</dbReference>
<name>A0AAP4F983_9CORY</name>
<dbReference type="AlphaFoldDB" id="A0AAP4F983"/>
<dbReference type="GO" id="GO:0032259">
    <property type="term" value="P:methylation"/>
    <property type="evidence" value="ECO:0007669"/>
    <property type="project" value="UniProtKB-KW"/>
</dbReference>
<dbReference type="EMBL" id="JASNVU010000016">
    <property type="protein sequence ID" value="MDK4335883.1"/>
    <property type="molecule type" value="Genomic_DNA"/>
</dbReference>
<organism evidence="2 3">
    <name type="scientific">Corynebacterium accolens</name>
    <dbReference type="NCBI Taxonomy" id="38284"/>
    <lineage>
        <taxon>Bacteria</taxon>
        <taxon>Bacillati</taxon>
        <taxon>Actinomycetota</taxon>
        <taxon>Actinomycetes</taxon>
        <taxon>Mycobacteriales</taxon>
        <taxon>Corynebacteriaceae</taxon>
        <taxon>Corynebacterium</taxon>
    </lineage>
</organism>
<evidence type="ECO:0000313" key="2">
    <source>
        <dbReference type="EMBL" id="MDK4335883.1"/>
    </source>
</evidence>
<dbReference type="InterPro" id="IPR050508">
    <property type="entry name" value="Methyltransf_Superfamily"/>
</dbReference>
<dbReference type="CDD" id="cd02440">
    <property type="entry name" value="AdoMet_MTases"/>
    <property type="match status" value="1"/>
</dbReference>
<dbReference type="InterPro" id="IPR029063">
    <property type="entry name" value="SAM-dependent_MTases_sf"/>
</dbReference>
<dbReference type="Gene3D" id="3.40.50.150">
    <property type="entry name" value="Vaccinia Virus protein VP39"/>
    <property type="match status" value="1"/>
</dbReference>
<dbReference type="PANTHER" id="PTHR42912:SF93">
    <property type="entry name" value="N6-ADENOSINE-METHYLTRANSFERASE TMT1A"/>
    <property type="match status" value="1"/>
</dbReference>
<sequence>MTSPSHANQSHWDGDAANYHAEHPEYLSSFYWCPEMLHEADAQLLGDVSSAAVLEIGCGSAACTQWLSTRARFATGCDISRGMLAHADPGLALIQADALALPYATDSFDVAFSAFGAFPFLADLDAALAEVARVVRPSGRFVFSVTHPMRWIFPDDPTSLTAEISYFDRAYLEHDSAGTLTYAEFHRTISDWFRALQGRGPFLIEDIIEPEWPEGLDTTWGQWSRQRGEIFPGSMIFICRAYS</sequence>
<accession>A0AAP4F983</accession>
<keyword evidence="2" id="KW-0808">Transferase</keyword>
<gene>
    <name evidence="2" type="ORF">QPX58_10765</name>
</gene>
<dbReference type="SUPFAM" id="SSF53335">
    <property type="entry name" value="S-adenosyl-L-methionine-dependent methyltransferases"/>
    <property type="match status" value="1"/>
</dbReference>
<evidence type="ECO:0000259" key="1">
    <source>
        <dbReference type="Pfam" id="PF08241"/>
    </source>
</evidence>
<dbReference type="Proteomes" id="UP001230317">
    <property type="component" value="Unassembled WGS sequence"/>
</dbReference>
<dbReference type="GO" id="GO:0008757">
    <property type="term" value="F:S-adenosylmethionine-dependent methyltransferase activity"/>
    <property type="evidence" value="ECO:0007669"/>
    <property type="project" value="InterPro"/>
</dbReference>
<protein>
    <submittedName>
        <fullName evidence="2">Class I SAM-dependent methyltransferase</fullName>
        <ecNumber evidence="2">2.1.1.-</ecNumber>
    </submittedName>
</protein>